<evidence type="ECO:0000256" key="3">
    <source>
        <dbReference type="ARBA" id="ARBA00009659"/>
    </source>
</evidence>
<dbReference type="GO" id="GO:0006644">
    <property type="term" value="P:phospholipid metabolic process"/>
    <property type="evidence" value="ECO:0007669"/>
    <property type="project" value="InterPro"/>
</dbReference>
<evidence type="ECO:0000256" key="2">
    <source>
        <dbReference type="ARBA" id="ARBA00004613"/>
    </source>
</evidence>
<keyword evidence="6" id="KW-0964">Secreted</keyword>
<dbReference type="GO" id="GO:0046872">
    <property type="term" value="F:metal ion binding"/>
    <property type="evidence" value="ECO:0007669"/>
    <property type="project" value="UniProtKB-KW"/>
</dbReference>
<dbReference type="EC" id="3.1.1.4" evidence="4"/>
<dbReference type="OMA" id="TTGCKEY"/>
<dbReference type="PANTHER" id="PTHR12253">
    <property type="entry name" value="RH14732P"/>
    <property type="match status" value="1"/>
</dbReference>
<dbReference type="SMART" id="SM00085">
    <property type="entry name" value="PA2c"/>
    <property type="match status" value="1"/>
</dbReference>
<evidence type="ECO:0000256" key="7">
    <source>
        <dbReference type="ARBA" id="ARBA00022723"/>
    </source>
</evidence>
<dbReference type="GO" id="GO:0050482">
    <property type="term" value="P:arachidonate secretion"/>
    <property type="evidence" value="ECO:0007669"/>
    <property type="project" value="InterPro"/>
</dbReference>
<sequence length="167" mass="19058">MQVVLGSLFLLLLSTSHGWQIRDRIGDNELEERIIYPGTLWCGHGNKSSGPNELGRFKHTDACCRTHDMCPDVMSAGESKHGLTNTASHTRLSCDCDDKFYDCLKNSADTISSYFVGKMYFNLIDTKCYKLEHPVTGCGERTEGRCLHYTVDKSKPKVYQWFDLRKY</sequence>
<keyword evidence="9" id="KW-0106">Calcium</keyword>
<dbReference type="HOGENOM" id="CLU_118255_0_0_1"/>
<keyword evidence="12" id="KW-1015">Disulfide bond</keyword>
<dbReference type="CTD" id="124432273"/>
<dbReference type="ChEMBL" id="CHEMBL3885667"/>
<keyword evidence="14" id="KW-0732">Signal</keyword>
<dbReference type="GO" id="GO:0004623">
    <property type="term" value="F:phospholipase A2 activity"/>
    <property type="evidence" value="ECO:0007669"/>
    <property type="project" value="UniProtKB-EC"/>
</dbReference>
<dbReference type="KEGG" id="ame:406141"/>
<dbReference type="SUPFAM" id="SSF48619">
    <property type="entry name" value="Phospholipase A2, PLA2"/>
    <property type="match status" value="1"/>
</dbReference>
<evidence type="ECO:0000256" key="10">
    <source>
        <dbReference type="ARBA" id="ARBA00022963"/>
    </source>
</evidence>
<dbReference type="GO" id="GO:0016042">
    <property type="term" value="P:lipid catabolic process"/>
    <property type="evidence" value="ECO:0007669"/>
    <property type="project" value="UniProtKB-KW"/>
</dbReference>
<dbReference type="AlphaFoldDB" id="B7UUK1"/>
<evidence type="ECO:0000256" key="4">
    <source>
        <dbReference type="ARBA" id="ARBA00013278"/>
    </source>
</evidence>
<feature type="domain" description="Phospholipase A2-like central" evidence="15">
    <location>
        <begin position="17"/>
        <end position="147"/>
    </location>
</feature>
<dbReference type="GeneID" id="406141"/>
<proteinExistence type="evidence at transcript level"/>
<protein>
    <recommendedName>
        <fullName evidence="5">Phospholipase A2</fullName>
        <ecNumber evidence="4">3.1.1.4</ecNumber>
    </recommendedName>
    <alternativeName>
        <fullName evidence="13">Phosphatidylcholine 2-acylhydrolase</fullName>
    </alternativeName>
</protein>
<evidence type="ECO:0000256" key="9">
    <source>
        <dbReference type="ARBA" id="ARBA00022837"/>
    </source>
</evidence>
<dbReference type="GO" id="GO:0005576">
    <property type="term" value="C:extracellular region"/>
    <property type="evidence" value="ECO:0007669"/>
    <property type="project" value="UniProtKB-SubCell"/>
</dbReference>
<accession>B7UUK1</accession>
<name>B7UUK1_APIME</name>
<evidence type="ECO:0000313" key="16">
    <source>
        <dbReference type="EMBL" id="CAR56722.1"/>
    </source>
</evidence>
<feature type="signal peptide" evidence="14">
    <location>
        <begin position="1"/>
        <end position="18"/>
    </location>
</feature>
<dbReference type="Pfam" id="PF05826">
    <property type="entry name" value="Phospholip_A2_2"/>
    <property type="match status" value="1"/>
</dbReference>
<dbReference type="RefSeq" id="NP_001011614.1">
    <property type="nucleotide sequence ID" value="NM_001011614.1"/>
</dbReference>
<organism evidence="16">
    <name type="scientific">Apis mellifera</name>
    <name type="common">Honeybee</name>
    <dbReference type="NCBI Taxonomy" id="7460"/>
    <lineage>
        <taxon>Eukaryota</taxon>
        <taxon>Metazoa</taxon>
        <taxon>Ecdysozoa</taxon>
        <taxon>Arthropoda</taxon>
        <taxon>Hexapoda</taxon>
        <taxon>Insecta</taxon>
        <taxon>Pterygota</taxon>
        <taxon>Neoptera</taxon>
        <taxon>Endopterygota</taxon>
        <taxon>Hymenoptera</taxon>
        <taxon>Apocrita</taxon>
        <taxon>Aculeata</taxon>
        <taxon>Apoidea</taxon>
        <taxon>Anthophila</taxon>
        <taxon>Apidae</taxon>
        <taxon>Apis</taxon>
    </lineage>
</organism>
<comment type="subcellular location">
    <subcellularLocation>
        <location evidence="2">Secreted</location>
    </subcellularLocation>
</comment>
<evidence type="ECO:0000256" key="14">
    <source>
        <dbReference type="SAM" id="SignalP"/>
    </source>
</evidence>
<dbReference type="Gene3D" id="1.20.90.10">
    <property type="entry name" value="Phospholipase A2 domain"/>
    <property type="match status" value="1"/>
</dbReference>
<gene>
    <name evidence="16" type="primary">pla2</name>
</gene>
<feature type="chain" id="PRO_5002862863" description="Phospholipase A2" evidence="14">
    <location>
        <begin position="19"/>
        <end position="167"/>
    </location>
</feature>
<keyword evidence="8" id="KW-0378">Hydrolase</keyword>
<evidence type="ECO:0000256" key="1">
    <source>
        <dbReference type="ARBA" id="ARBA00001913"/>
    </source>
</evidence>
<dbReference type="InterPro" id="IPR016090">
    <property type="entry name" value="PLA2-like_dom"/>
</dbReference>
<dbReference type="EMBL" id="FM203121">
    <property type="protein sequence ID" value="CAR56722.1"/>
    <property type="molecule type" value="mRNA"/>
</dbReference>
<keyword evidence="11" id="KW-0443">Lipid metabolism</keyword>
<dbReference type="PROSITE" id="PS00118">
    <property type="entry name" value="PA2_HIS"/>
    <property type="match status" value="1"/>
</dbReference>
<evidence type="ECO:0000256" key="13">
    <source>
        <dbReference type="ARBA" id="ARBA00029903"/>
    </source>
</evidence>
<evidence type="ECO:0000259" key="15">
    <source>
        <dbReference type="SMART" id="SM00085"/>
    </source>
</evidence>
<dbReference type="FunFam" id="1.20.90.10:FF:000002">
    <property type="entry name" value="Phospholipase A2 group III"/>
    <property type="match status" value="1"/>
</dbReference>
<evidence type="ECO:0000256" key="12">
    <source>
        <dbReference type="ARBA" id="ARBA00023157"/>
    </source>
</evidence>
<dbReference type="CDD" id="cd04704">
    <property type="entry name" value="PLA2_bee_venom_like"/>
    <property type="match status" value="1"/>
</dbReference>
<comment type="similarity">
    <text evidence="3">Belongs to the phospholipase A2 family. Group III subfamily.</text>
</comment>
<evidence type="ECO:0000256" key="8">
    <source>
        <dbReference type="ARBA" id="ARBA00022801"/>
    </source>
</evidence>
<evidence type="ECO:0000256" key="5">
    <source>
        <dbReference type="ARBA" id="ARBA00021721"/>
    </source>
</evidence>
<evidence type="ECO:0000256" key="6">
    <source>
        <dbReference type="ARBA" id="ARBA00022525"/>
    </source>
</evidence>
<keyword evidence="10" id="KW-0442">Lipid degradation</keyword>
<dbReference type="InterPro" id="IPR036444">
    <property type="entry name" value="PLipase_A2_dom_sf"/>
</dbReference>
<comment type="cofactor">
    <cofactor evidence="1">
        <name>Ca(2+)</name>
        <dbReference type="ChEBI" id="CHEBI:29108"/>
    </cofactor>
</comment>
<reference evidence="16" key="1">
    <citation type="submission" date="2008-08" db="EMBL/GenBank/DDBJ databases">
        <title>Molecular cloning of venom protein/peptide precursor transcripts from lyophilized venom cDNA libraries: Phospholipase A2, mellitin and apamin from the honeybee (Apis mellifera).</title>
        <authorList>
            <person name="Zhou M."/>
            <person name="Chen Q."/>
            <person name="Chen T."/>
            <person name="Walker B."/>
            <person name="Shaw C."/>
        </authorList>
    </citation>
    <scope>NUCLEOTIDE SEQUENCE</scope>
    <source>
        <tissue evidence="16">Venom gland</tissue>
    </source>
</reference>
<dbReference type="Allergome" id="45">
    <property type="allergen name" value="Api m 1"/>
</dbReference>
<dbReference type="OrthoDB" id="10059604at2759"/>
<dbReference type="InterPro" id="IPR033113">
    <property type="entry name" value="PLA2_histidine"/>
</dbReference>
<dbReference type="SMR" id="B7UUK1"/>
<keyword evidence="7" id="KW-0479">Metal-binding</keyword>
<evidence type="ECO:0000256" key="11">
    <source>
        <dbReference type="ARBA" id="ARBA00023098"/>
    </source>
</evidence>
<dbReference type="PhylomeDB" id="B7UUK1"/>